<dbReference type="InterPro" id="IPR000160">
    <property type="entry name" value="GGDEF_dom"/>
</dbReference>
<dbReference type="PROSITE" id="PS50883">
    <property type="entry name" value="EAL"/>
    <property type="match status" value="1"/>
</dbReference>
<dbReference type="InterPro" id="IPR035919">
    <property type="entry name" value="EAL_sf"/>
</dbReference>
<dbReference type="InterPro" id="IPR052155">
    <property type="entry name" value="Biofilm_reg_signaling"/>
</dbReference>
<dbReference type="OrthoDB" id="9804951at2"/>
<proteinExistence type="predicted"/>
<feature type="domain" description="GGDEF" evidence="4">
    <location>
        <begin position="219"/>
        <end position="353"/>
    </location>
</feature>
<dbReference type="RefSeq" id="WP_116686620.1">
    <property type="nucleotide sequence ID" value="NZ_CAWNYD010000002.1"/>
</dbReference>
<feature type="transmembrane region" description="Helical" evidence="2">
    <location>
        <begin position="159"/>
        <end position="178"/>
    </location>
</feature>
<keyword evidence="2" id="KW-1133">Transmembrane helix</keyword>
<sequence length="620" mass="71268">MLLITLTLLSLLLVVGSLWGLHYSMSRLDWRNDPLGVELQQLSGRQQAMHRQLNTYKSNLIPRIVLIDQLESYQKTLSSLMIAVEKSSISLQQKPIIQLQKNLHGLMTGPDNLQINRDQLRSYLLEASRQLSRIRLALEQRQILQIERRLDEARRWETLLFADFLWILLFGSILVYHLRKQEQTNLSRALKDGLTGLANRTCFRQRLEEQVQQASRYHGGVAVHLLDLNGFKDINDSLGHSHGDRLLQAVADRFRRELRKSDLIARIGGDEFAVIQPMLDNEVSAEALARRLCACLNKPIQLGDESCRISVSCGISLFPENGQSVEQLMTQSDLAMYQAKAAGNDHPFQFFQDKLNQQLERKRDLIRDLFDAVEEDKLQLAYQPQLNMKTGELVAIECLLRWEHPRYGEIQPEELLDLAEKHALLEKLEEWVIHEALQTARRWPADWLLCINLHRLSSERLQRIERQLEMTGLKQQKIMLEMKESLARKAERLEPGILAMCRNKGFELVLDDFGPGGSSLNFLVSKPWSRVKLDCRFLQELEDFSRGKLLLCSLNQMMQGLGVELLIEGLETEQEFQLVNQSGCHVAQGHYIASPTSIDLLIAQLPALSEKFNTQQFLDN</sequence>
<evidence type="ECO:0008006" key="7">
    <source>
        <dbReference type="Google" id="ProtNLM"/>
    </source>
</evidence>
<dbReference type="NCBIfam" id="TIGR00254">
    <property type="entry name" value="GGDEF"/>
    <property type="match status" value="1"/>
</dbReference>
<dbReference type="SUPFAM" id="SSF55073">
    <property type="entry name" value="Nucleotide cyclase"/>
    <property type="match status" value="1"/>
</dbReference>
<dbReference type="InterPro" id="IPR001633">
    <property type="entry name" value="EAL_dom"/>
</dbReference>
<keyword evidence="2" id="KW-0812">Transmembrane</keyword>
<evidence type="ECO:0000259" key="3">
    <source>
        <dbReference type="PROSITE" id="PS50883"/>
    </source>
</evidence>
<dbReference type="CDD" id="cd01948">
    <property type="entry name" value="EAL"/>
    <property type="match status" value="1"/>
</dbReference>
<feature type="domain" description="EAL" evidence="3">
    <location>
        <begin position="362"/>
        <end position="609"/>
    </location>
</feature>
<dbReference type="InterPro" id="IPR029787">
    <property type="entry name" value="Nucleotide_cyclase"/>
</dbReference>
<dbReference type="Pfam" id="PF00990">
    <property type="entry name" value="GGDEF"/>
    <property type="match status" value="1"/>
</dbReference>
<dbReference type="Pfam" id="PF00563">
    <property type="entry name" value="EAL"/>
    <property type="match status" value="1"/>
</dbReference>
<accession>A0A2V1GW37</accession>
<comment type="caution">
    <text evidence="5">The sequence shown here is derived from an EMBL/GenBank/DDBJ whole genome shotgun (WGS) entry which is preliminary data.</text>
</comment>
<dbReference type="SMART" id="SM00052">
    <property type="entry name" value="EAL"/>
    <property type="match status" value="1"/>
</dbReference>
<dbReference type="Gene3D" id="3.20.20.450">
    <property type="entry name" value="EAL domain"/>
    <property type="match status" value="1"/>
</dbReference>
<dbReference type="PANTHER" id="PTHR44757">
    <property type="entry name" value="DIGUANYLATE CYCLASE DGCP"/>
    <property type="match status" value="1"/>
</dbReference>
<dbReference type="CDD" id="cd01949">
    <property type="entry name" value="GGDEF"/>
    <property type="match status" value="1"/>
</dbReference>
<reference evidence="5 6" key="1">
    <citation type="submission" date="2018-04" db="EMBL/GenBank/DDBJ databases">
        <title>Thalassorhabdus spongiae gen. nov., sp. nov., isolated from a marine sponge in South-West Iceland.</title>
        <authorList>
            <person name="Knobloch S."/>
            <person name="Daussin A."/>
            <person name="Johannsson R."/>
            <person name="Marteinsson V.T."/>
        </authorList>
    </citation>
    <scope>NUCLEOTIDE SEQUENCE [LARGE SCALE GENOMIC DNA]</scope>
    <source>
        <strain evidence="5 6">Hp12</strain>
    </source>
</reference>
<dbReference type="Proteomes" id="UP000244906">
    <property type="component" value="Unassembled WGS sequence"/>
</dbReference>
<evidence type="ECO:0000313" key="6">
    <source>
        <dbReference type="Proteomes" id="UP000244906"/>
    </source>
</evidence>
<evidence type="ECO:0000259" key="4">
    <source>
        <dbReference type="PROSITE" id="PS50887"/>
    </source>
</evidence>
<name>A0A2V1GW37_9GAMM</name>
<comment type="cofactor">
    <cofactor evidence="1">
        <name>Mg(2+)</name>
        <dbReference type="ChEBI" id="CHEBI:18420"/>
    </cofactor>
</comment>
<dbReference type="SMART" id="SM00267">
    <property type="entry name" value="GGDEF"/>
    <property type="match status" value="1"/>
</dbReference>
<dbReference type="GO" id="GO:0003824">
    <property type="term" value="F:catalytic activity"/>
    <property type="evidence" value="ECO:0007669"/>
    <property type="project" value="UniProtKB-ARBA"/>
</dbReference>
<dbReference type="FunFam" id="3.30.70.270:FF:000001">
    <property type="entry name" value="Diguanylate cyclase domain protein"/>
    <property type="match status" value="1"/>
</dbReference>
<keyword evidence="6" id="KW-1185">Reference proteome</keyword>
<organism evidence="5 6">
    <name type="scientific">Pelagibaculum spongiae</name>
    <dbReference type="NCBI Taxonomy" id="2080658"/>
    <lineage>
        <taxon>Bacteria</taxon>
        <taxon>Pseudomonadati</taxon>
        <taxon>Pseudomonadota</taxon>
        <taxon>Gammaproteobacteria</taxon>
        <taxon>Oceanospirillales</taxon>
        <taxon>Pelagibaculum</taxon>
    </lineage>
</organism>
<dbReference type="AlphaFoldDB" id="A0A2V1GW37"/>
<evidence type="ECO:0000313" key="5">
    <source>
        <dbReference type="EMBL" id="PVZ70548.1"/>
    </source>
</evidence>
<protein>
    <recommendedName>
        <fullName evidence="7">GGDEF-domain containing protein</fullName>
    </recommendedName>
</protein>
<dbReference type="Gene3D" id="3.30.70.270">
    <property type="match status" value="1"/>
</dbReference>
<dbReference type="PANTHER" id="PTHR44757:SF2">
    <property type="entry name" value="BIOFILM ARCHITECTURE MAINTENANCE PROTEIN MBAA"/>
    <property type="match status" value="1"/>
</dbReference>
<evidence type="ECO:0000256" key="1">
    <source>
        <dbReference type="ARBA" id="ARBA00001946"/>
    </source>
</evidence>
<dbReference type="PROSITE" id="PS50887">
    <property type="entry name" value="GGDEF"/>
    <property type="match status" value="1"/>
</dbReference>
<dbReference type="InterPro" id="IPR043128">
    <property type="entry name" value="Rev_trsase/Diguanyl_cyclase"/>
</dbReference>
<keyword evidence="2" id="KW-0472">Membrane</keyword>
<evidence type="ECO:0000256" key="2">
    <source>
        <dbReference type="SAM" id="Phobius"/>
    </source>
</evidence>
<dbReference type="EMBL" id="QDDL01000002">
    <property type="protein sequence ID" value="PVZ70548.1"/>
    <property type="molecule type" value="Genomic_DNA"/>
</dbReference>
<gene>
    <name evidence="5" type="ORF">DC094_08175</name>
</gene>
<dbReference type="SUPFAM" id="SSF141868">
    <property type="entry name" value="EAL domain-like"/>
    <property type="match status" value="1"/>
</dbReference>